<dbReference type="PROSITE" id="PS50931">
    <property type="entry name" value="HTH_LYSR"/>
    <property type="match status" value="1"/>
</dbReference>
<dbReference type="Gene3D" id="1.10.10.10">
    <property type="entry name" value="Winged helix-like DNA-binding domain superfamily/Winged helix DNA-binding domain"/>
    <property type="match status" value="1"/>
</dbReference>
<dbReference type="InterPro" id="IPR005119">
    <property type="entry name" value="LysR_subst-bd"/>
</dbReference>
<dbReference type="GO" id="GO:0003700">
    <property type="term" value="F:DNA-binding transcription factor activity"/>
    <property type="evidence" value="ECO:0007669"/>
    <property type="project" value="InterPro"/>
</dbReference>
<gene>
    <name evidence="6" type="ORF">COB13_04905</name>
</gene>
<protein>
    <recommendedName>
        <fullName evidence="5">HTH lysR-type domain-containing protein</fullName>
    </recommendedName>
</protein>
<reference evidence="6" key="2">
    <citation type="journal article" date="2018" name="ISME J.">
        <title>A dynamic microbial community with high functional redundancy inhabits the cold, oxic subseafloor aquifer.</title>
        <authorList>
            <person name="Tully B.J."/>
            <person name="Wheat C.G."/>
            <person name="Glazer B.T."/>
            <person name="Huber J.A."/>
        </authorList>
    </citation>
    <scope>NUCLEOTIDE SEQUENCE</scope>
    <source>
        <strain evidence="6">NORP83</strain>
    </source>
</reference>
<dbReference type="SUPFAM" id="SSF53850">
    <property type="entry name" value="Periplasmic binding protein-like II"/>
    <property type="match status" value="1"/>
</dbReference>
<dbReference type="PANTHER" id="PTHR30126:SF40">
    <property type="entry name" value="HTH-TYPE TRANSCRIPTIONAL REGULATOR GLTR"/>
    <property type="match status" value="1"/>
</dbReference>
<evidence type="ECO:0000256" key="3">
    <source>
        <dbReference type="ARBA" id="ARBA00023125"/>
    </source>
</evidence>
<dbReference type="Pfam" id="PF00126">
    <property type="entry name" value="HTH_1"/>
    <property type="match status" value="1"/>
</dbReference>
<keyword evidence="3" id="KW-0238">DNA-binding</keyword>
<dbReference type="EMBL" id="NVUS01000004">
    <property type="protein sequence ID" value="PCJ02535.1"/>
    <property type="molecule type" value="Genomic_DNA"/>
</dbReference>
<dbReference type="InterPro" id="IPR036388">
    <property type="entry name" value="WH-like_DNA-bd_sf"/>
</dbReference>
<proteinExistence type="inferred from homology"/>
<dbReference type="CDD" id="cd05466">
    <property type="entry name" value="PBP2_LTTR_substrate"/>
    <property type="match status" value="1"/>
</dbReference>
<name>A0A2A4Z6C0_9PROT</name>
<dbReference type="InterPro" id="IPR000847">
    <property type="entry name" value="LysR_HTH_N"/>
</dbReference>
<dbReference type="PANTHER" id="PTHR30126">
    <property type="entry name" value="HTH-TYPE TRANSCRIPTIONAL REGULATOR"/>
    <property type="match status" value="1"/>
</dbReference>
<reference key="1">
    <citation type="submission" date="2017-08" db="EMBL/GenBank/DDBJ databases">
        <title>A dynamic microbial community with high functional redundancy inhabits the cold, oxic subseafloor aquifer.</title>
        <authorList>
            <person name="Tully B.J."/>
            <person name="Wheat C.G."/>
            <person name="Glazer B.T."/>
            <person name="Huber J.A."/>
        </authorList>
    </citation>
    <scope>NUCLEOTIDE SEQUENCE [LARGE SCALE GENOMIC DNA]</scope>
</reference>
<feature type="domain" description="HTH lysR-type" evidence="5">
    <location>
        <begin position="1"/>
        <end position="57"/>
    </location>
</feature>
<evidence type="ECO:0000313" key="6">
    <source>
        <dbReference type="EMBL" id="PCJ02535.1"/>
    </source>
</evidence>
<dbReference type="SUPFAM" id="SSF46785">
    <property type="entry name" value="Winged helix' DNA-binding domain"/>
    <property type="match status" value="1"/>
</dbReference>
<dbReference type="Pfam" id="PF03466">
    <property type="entry name" value="LysR_substrate"/>
    <property type="match status" value="1"/>
</dbReference>
<comment type="caution">
    <text evidence="6">The sequence shown here is derived from an EMBL/GenBank/DDBJ whole genome shotgun (WGS) entry which is preliminary data.</text>
</comment>
<sequence length="294" mass="33530">MEIQELRIFCAIIDQGSFKNAGIHLGLSQPAISQSLANLERKLGEKLLNRNSPIQPTSIGLELLKHARYVIESEGFFTNQLTKMKHGYLQTLTLAVDHMAANYYSPQIISEFHKLLPEADFKIIRMPAREIINAVKSQQYQIGIGPFQKGMDGLHTVKLLTEESHLITGKDNPMLKIYEHNPLEFLKQTILLTSYLDDPDERPSKKKIRDYFKSSWQVNDINLQLKLIKQGIGATFIAKPFLTSDEAKSQFVILDKIPFALIKKQYGIYILDKNLSVNSISKFINLMQKTVLKI</sequence>
<organism evidence="6">
    <name type="scientific">OCS116 cluster bacterium</name>
    <dbReference type="NCBI Taxonomy" id="2030921"/>
    <lineage>
        <taxon>Bacteria</taxon>
        <taxon>Pseudomonadati</taxon>
        <taxon>Pseudomonadota</taxon>
        <taxon>Alphaproteobacteria</taxon>
        <taxon>OCS116 cluster</taxon>
    </lineage>
</organism>
<dbReference type="Gene3D" id="3.40.190.290">
    <property type="match status" value="1"/>
</dbReference>
<dbReference type="PRINTS" id="PR00039">
    <property type="entry name" value="HTHLYSR"/>
</dbReference>
<dbReference type="GO" id="GO:0000976">
    <property type="term" value="F:transcription cis-regulatory region binding"/>
    <property type="evidence" value="ECO:0007669"/>
    <property type="project" value="TreeGrafter"/>
</dbReference>
<evidence type="ECO:0000256" key="2">
    <source>
        <dbReference type="ARBA" id="ARBA00023015"/>
    </source>
</evidence>
<dbReference type="InterPro" id="IPR036390">
    <property type="entry name" value="WH_DNA-bd_sf"/>
</dbReference>
<accession>A0A2A4Z6C0</accession>
<keyword evidence="2" id="KW-0805">Transcription regulation</keyword>
<evidence type="ECO:0000259" key="5">
    <source>
        <dbReference type="PROSITE" id="PS50931"/>
    </source>
</evidence>
<keyword evidence="4" id="KW-0804">Transcription</keyword>
<dbReference type="AlphaFoldDB" id="A0A2A4Z6C0"/>
<evidence type="ECO:0000256" key="1">
    <source>
        <dbReference type="ARBA" id="ARBA00009437"/>
    </source>
</evidence>
<evidence type="ECO:0000256" key="4">
    <source>
        <dbReference type="ARBA" id="ARBA00023163"/>
    </source>
</evidence>
<comment type="similarity">
    <text evidence="1">Belongs to the LysR transcriptional regulatory family.</text>
</comment>